<dbReference type="InterPro" id="IPR032299">
    <property type="entry name" value="DUF4843"/>
</dbReference>
<evidence type="ECO:0000313" key="2">
    <source>
        <dbReference type="EMBL" id="RGV31604.1"/>
    </source>
</evidence>
<dbReference type="EMBL" id="QRZA01000030">
    <property type="protein sequence ID" value="RGV31604.1"/>
    <property type="molecule type" value="Genomic_DNA"/>
</dbReference>
<reference evidence="2 3" key="1">
    <citation type="submission" date="2018-08" db="EMBL/GenBank/DDBJ databases">
        <title>A genome reference for cultivated species of the human gut microbiota.</title>
        <authorList>
            <person name="Zou Y."/>
            <person name="Xue W."/>
            <person name="Luo G."/>
        </authorList>
    </citation>
    <scope>NUCLEOTIDE SEQUENCE [LARGE SCALE GENOMIC DNA]</scope>
    <source>
        <strain evidence="2 3">AF14-49</strain>
    </source>
</reference>
<evidence type="ECO:0000313" key="3">
    <source>
        <dbReference type="Proteomes" id="UP000283589"/>
    </source>
</evidence>
<protein>
    <submittedName>
        <fullName evidence="2">DUF4843 domain-containing protein</fullName>
    </submittedName>
</protein>
<gene>
    <name evidence="2" type="ORF">DWW18_16940</name>
</gene>
<dbReference type="Pfam" id="PF16132">
    <property type="entry name" value="DUF4843"/>
    <property type="match status" value="1"/>
</dbReference>
<dbReference type="AlphaFoldDB" id="A0A412WW28"/>
<accession>A0A412WW28</accession>
<dbReference type="PROSITE" id="PS51257">
    <property type="entry name" value="PROKAR_LIPOPROTEIN"/>
    <property type="match status" value="1"/>
</dbReference>
<evidence type="ECO:0000256" key="1">
    <source>
        <dbReference type="SAM" id="MobiDB-lite"/>
    </source>
</evidence>
<proteinExistence type="predicted"/>
<sequence>MDMKNIKRMISGWVTGALFLGLLSACEKEKTLMYEQEAGVYFYGQAASEYSFVTNLGGDVYVQNIRVATTGDSVSYDRKVMIAVVEGDTNYVNTARPEQYQLLEGIVPAGKFEGSVAVELHRTKDMSDSTFIVHVKLVPNEDFPLAGFDRRYFALSVTDQLTEPSNWNYLSYYFGNFSVSWYRFILGVLDLPLIPFDIEVPEGMEEWTYTELDAAVAQVRTALYKYNREHPGEPLRHEDGRYEGDEVVMP</sequence>
<organism evidence="2 3">
    <name type="scientific">Butyricimonas virosa</name>
    <dbReference type="NCBI Taxonomy" id="544645"/>
    <lineage>
        <taxon>Bacteria</taxon>
        <taxon>Pseudomonadati</taxon>
        <taxon>Bacteroidota</taxon>
        <taxon>Bacteroidia</taxon>
        <taxon>Bacteroidales</taxon>
        <taxon>Odoribacteraceae</taxon>
        <taxon>Butyricimonas</taxon>
    </lineage>
</organism>
<name>A0A412WW28_9BACT</name>
<comment type="caution">
    <text evidence="2">The sequence shown here is derived from an EMBL/GenBank/DDBJ whole genome shotgun (WGS) entry which is preliminary data.</text>
</comment>
<dbReference type="Proteomes" id="UP000283589">
    <property type="component" value="Unassembled WGS sequence"/>
</dbReference>
<feature type="compositionally biased region" description="Basic and acidic residues" evidence="1">
    <location>
        <begin position="231"/>
        <end position="244"/>
    </location>
</feature>
<feature type="region of interest" description="Disordered" evidence="1">
    <location>
        <begin position="231"/>
        <end position="250"/>
    </location>
</feature>